<evidence type="ECO:0000313" key="1">
    <source>
        <dbReference type="EMBL" id="OQU84082.1"/>
    </source>
</evidence>
<keyword evidence="2" id="KW-1185">Reference proteome</keyword>
<dbReference type="Proteomes" id="UP000000768">
    <property type="component" value="Chromosome 5"/>
</dbReference>
<sequence>MRQWRPVVASKRSTWCLLLHPFFPSFSDRVADRPDPSCPGLDPTSPPNPCLAAGFKRSCGRGCSRQLWLARCRQAATCGWPGLAHVTPSLTRARAGVDALVGFPSPLFLPVQWSGQGACVARPSQLWEDGGLGDWHYLLPLRLGAWGPYDPI</sequence>
<dbReference type="EMBL" id="CM000764">
    <property type="protein sequence ID" value="OQU84084.1"/>
    <property type="molecule type" value="Genomic_DNA"/>
</dbReference>
<dbReference type="Gramene" id="OQU84084">
    <property type="protein sequence ID" value="OQU84084"/>
    <property type="gene ID" value="SORBI_3005G226450"/>
</dbReference>
<evidence type="ECO:0000313" key="2">
    <source>
        <dbReference type="Proteomes" id="UP000000768"/>
    </source>
</evidence>
<gene>
    <name evidence="1" type="ORF">SORBI_3005G226450</name>
</gene>
<dbReference type="Gramene" id="OQU84083">
    <property type="protein sequence ID" value="OQU84083"/>
    <property type="gene ID" value="SORBI_3005G226450"/>
</dbReference>
<dbReference type="EMBL" id="CM000764">
    <property type="protein sequence ID" value="OQU84083.1"/>
    <property type="molecule type" value="Genomic_DNA"/>
</dbReference>
<name>A0A1Z5RK12_SORBI</name>
<dbReference type="EMBL" id="CM000764">
    <property type="protein sequence ID" value="OQU84085.1"/>
    <property type="molecule type" value="Genomic_DNA"/>
</dbReference>
<protein>
    <submittedName>
        <fullName evidence="1">Uncharacterized protein</fullName>
    </submittedName>
</protein>
<dbReference type="Gramene" id="OQU84082">
    <property type="protein sequence ID" value="OQU84082"/>
    <property type="gene ID" value="SORBI_3005G226450"/>
</dbReference>
<dbReference type="Gramene" id="OQU84085">
    <property type="protein sequence ID" value="OQU84085"/>
    <property type="gene ID" value="SORBI_3005G226450"/>
</dbReference>
<accession>A0A1Z5RK12</accession>
<reference evidence="1" key="2">
    <citation type="submission" date="2017-02" db="EMBL/GenBank/DDBJ databases">
        <title>WGS assembly of Sorghum bicolor.</title>
        <authorList>
            <person name="Paterson A."/>
            <person name="Mullet J."/>
            <person name="Bowers J."/>
            <person name="Bruggmann R."/>
            <person name="Dubchak I."/>
            <person name="Grimwood J."/>
            <person name="Gundlach H."/>
            <person name="Haberer G."/>
            <person name="Hellsten U."/>
            <person name="Mitros T."/>
            <person name="Poliakov A."/>
            <person name="Schmutz J."/>
            <person name="Spannagl M."/>
            <person name="Tang H."/>
            <person name="Wang X."/>
            <person name="Wicker T."/>
            <person name="Bharti A."/>
            <person name="Chapman J."/>
            <person name="Feltus F."/>
            <person name="Gowik U."/>
            <person name="Grigoriev I."/>
            <person name="Lyons E."/>
            <person name="Maher C."/>
            <person name="Martis M."/>
            <person name="Narechania A."/>
            <person name="Otillar R."/>
            <person name="Penning B."/>
            <person name="Salamov A."/>
            <person name="Wang Y."/>
            <person name="Zhang L."/>
            <person name="Carpita N."/>
            <person name="Freeling M."/>
            <person name="Gingle A."/>
            <person name="Hash C."/>
            <person name="Keller B."/>
            <person name="Klein P."/>
            <person name="Kresovich S."/>
            <person name="Mccann M."/>
            <person name="Ming R."/>
            <person name="Peterson D."/>
            <person name="Rahman M."/>
            <person name="Ware D."/>
            <person name="Westhoff P."/>
            <person name="Mayer K."/>
            <person name="Messing J."/>
            <person name="Sims D."/>
            <person name="Jenkins J."/>
            <person name="Shu S."/>
            <person name="Rokhsar D."/>
        </authorList>
    </citation>
    <scope>NUCLEOTIDE SEQUENCE</scope>
</reference>
<proteinExistence type="predicted"/>
<organism evidence="1 2">
    <name type="scientific">Sorghum bicolor</name>
    <name type="common">Sorghum</name>
    <name type="synonym">Sorghum vulgare</name>
    <dbReference type="NCBI Taxonomy" id="4558"/>
    <lineage>
        <taxon>Eukaryota</taxon>
        <taxon>Viridiplantae</taxon>
        <taxon>Streptophyta</taxon>
        <taxon>Embryophyta</taxon>
        <taxon>Tracheophyta</taxon>
        <taxon>Spermatophyta</taxon>
        <taxon>Magnoliopsida</taxon>
        <taxon>Liliopsida</taxon>
        <taxon>Poales</taxon>
        <taxon>Poaceae</taxon>
        <taxon>PACMAD clade</taxon>
        <taxon>Panicoideae</taxon>
        <taxon>Andropogonodae</taxon>
        <taxon>Andropogoneae</taxon>
        <taxon>Sorghinae</taxon>
        <taxon>Sorghum</taxon>
    </lineage>
</organism>
<dbReference type="EMBL" id="CM000764">
    <property type="protein sequence ID" value="OQU84082.1"/>
    <property type="molecule type" value="Genomic_DNA"/>
</dbReference>
<reference evidence="1 2" key="1">
    <citation type="journal article" date="2009" name="Nature">
        <title>The Sorghum bicolor genome and the diversification of grasses.</title>
        <authorList>
            <person name="Paterson A.H."/>
            <person name="Bowers J.E."/>
            <person name="Bruggmann R."/>
            <person name="Dubchak I."/>
            <person name="Grimwood J."/>
            <person name="Gundlach H."/>
            <person name="Haberer G."/>
            <person name="Hellsten U."/>
            <person name="Mitros T."/>
            <person name="Poliakov A."/>
            <person name="Schmutz J."/>
            <person name="Spannagl M."/>
            <person name="Tang H."/>
            <person name="Wang X."/>
            <person name="Wicker T."/>
            <person name="Bharti A.K."/>
            <person name="Chapman J."/>
            <person name="Feltus F.A."/>
            <person name="Gowik U."/>
            <person name="Grigoriev I.V."/>
            <person name="Lyons E."/>
            <person name="Maher C.A."/>
            <person name="Martis M."/>
            <person name="Narechania A."/>
            <person name="Otillar R.P."/>
            <person name="Penning B.W."/>
            <person name="Salamov A.A."/>
            <person name="Wang Y."/>
            <person name="Zhang L."/>
            <person name="Carpita N.C."/>
            <person name="Freeling M."/>
            <person name="Gingle A.R."/>
            <person name="Hash C.T."/>
            <person name="Keller B."/>
            <person name="Klein P."/>
            <person name="Kresovich S."/>
            <person name="McCann M.C."/>
            <person name="Ming R."/>
            <person name="Peterson D.G."/>
            <person name="Mehboob-ur-Rahman"/>
            <person name="Ware D."/>
            <person name="Westhoff P."/>
            <person name="Mayer K.F."/>
            <person name="Messing J."/>
            <person name="Rokhsar D.S."/>
        </authorList>
    </citation>
    <scope>NUCLEOTIDE SEQUENCE [LARGE SCALE GENOMIC DNA]</scope>
    <source>
        <strain evidence="2">cv. BTx623</strain>
    </source>
</reference>
<dbReference type="InParanoid" id="A0A1Z5RK12"/>
<reference evidence="2" key="3">
    <citation type="journal article" date="2018" name="Plant J.">
        <title>The Sorghum bicolor reference genome: improved assembly, gene annotations, a transcriptome atlas, and signatures of genome organization.</title>
        <authorList>
            <person name="McCormick R.F."/>
            <person name="Truong S.K."/>
            <person name="Sreedasyam A."/>
            <person name="Jenkins J."/>
            <person name="Shu S."/>
            <person name="Sims D."/>
            <person name="Kennedy M."/>
            <person name="Amirebrahimi M."/>
            <person name="Weers B.D."/>
            <person name="McKinley B."/>
            <person name="Mattison A."/>
            <person name="Morishige D.T."/>
            <person name="Grimwood J."/>
            <person name="Schmutz J."/>
            <person name="Mullet J.E."/>
        </authorList>
    </citation>
    <scope>NUCLEOTIDE SEQUENCE [LARGE SCALE GENOMIC DNA]</scope>
    <source>
        <strain evidence="2">cv. BTx623</strain>
    </source>
</reference>
<dbReference type="AlphaFoldDB" id="A0A1Z5RK12"/>